<organism evidence="2 3">
    <name type="scientific">Cuscuta europaea</name>
    <name type="common">European dodder</name>
    <dbReference type="NCBI Taxonomy" id="41803"/>
    <lineage>
        <taxon>Eukaryota</taxon>
        <taxon>Viridiplantae</taxon>
        <taxon>Streptophyta</taxon>
        <taxon>Embryophyta</taxon>
        <taxon>Tracheophyta</taxon>
        <taxon>Spermatophyta</taxon>
        <taxon>Magnoliopsida</taxon>
        <taxon>eudicotyledons</taxon>
        <taxon>Gunneridae</taxon>
        <taxon>Pentapetalae</taxon>
        <taxon>asterids</taxon>
        <taxon>lamiids</taxon>
        <taxon>Solanales</taxon>
        <taxon>Convolvulaceae</taxon>
        <taxon>Cuscuteae</taxon>
        <taxon>Cuscuta</taxon>
        <taxon>Cuscuta subgen. Cuscuta</taxon>
    </lineage>
</organism>
<feature type="compositionally biased region" description="Basic and acidic residues" evidence="1">
    <location>
        <begin position="155"/>
        <end position="166"/>
    </location>
</feature>
<comment type="caution">
    <text evidence="2">The sequence shown here is derived from an EMBL/GenBank/DDBJ whole genome shotgun (WGS) entry which is preliminary data.</text>
</comment>
<feature type="region of interest" description="Disordered" evidence="1">
    <location>
        <begin position="1"/>
        <end position="57"/>
    </location>
</feature>
<evidence type="ECO:0000313" key="2">
    <source>
        <dbReference type="EMBL" id="CAH9054063.1"/>
    </source>
</evidence>
<dbReference type="EMBL" id="CAMAPE010000002">
    <property type="protein sequence ID" value="CAH9054063.1"/>
    <property type="molecule type" value="Genomic_DNA"/>
</dbReference>
<sequence length="312" mass="34526">MKKEEHVKKIDMDEDGDPKVDGVIMEESLPGKTPGGSAVHPAASPTSSASSPVHEFSFTHSLPQSEAANAPEKTRHPFAVDLTPADDIFFHGQLLPLQHHHRHHHHHPSAVSPRTSNISSGIPISPPVSKEYQYPPDQNNTSRSQSQTDRHRRKNSEDLRREEKSKPRSFSSMFWPPKWKKGYEGREKEKQGKKVKFDVTQVVKRYMKLVTPLLGMRGGRRRSRTAADEERQSNYSYSGHISVRGKWKKETSIRGRSSAPASLRASPANSGVLLPPTTSGISSSSSVSTMEDLQSAIQAAIAHCKNSSATSD</sequence>
<evidence type="ECO:0000313" key="3">
    <source>
        <dbReference type="Proteomes" id="UP001152484"/>
    </source>
</evidence>
<feature type="region of interest" description="Disordered" evidence="1">
    <location>
        <begin position="99"/>
        <end position="173"/>
    </location>
</feature>
<dbReference type="Proteomes" id="UP001152484">
    <property type="component" value="Unassembled WGS sequence"/>
</dbReference>
<feature type="region of interest" description="Disordered" evidence="1">
    <location>
        <begin position="248"/>
        <end position="289"/>
    </location>
</feature>
<dbReference type="PANTHER" id="PTHR33312">
    <property type="entry name" value="MEMBRANE-ASSOCIATED KINASE REGULATOR 4-RELATED"/>
    <property type="match status" value="1"/>
</dbReference>
<feature type="compositionally biased region" description="Basic residues" evidence="1">
    <location>
        <begin position="99"/>
        <end position="108"/>
    </location>
</feature>
<accession>A0A9P0YGU6</accession>
<feature type="compositionally biased region" description="Low complexity" evidence="1">
    <location>
        <begin position="256"/>
        <end position="268"/>
    </location>
</feature>
<reference evidence="2" key="1">
    <citation type="submission" date="2022-07" db="EMBL/GenBank/DDBJ databases">
        <authorList>
            <person name="Macas J."/>
            <person name="Novak P."/>
            <person name="Neumann P."/>
        </authorList>
    </citation>
    <scope>NUCLEOTIDE SEQUENCE</scope>
</reference>
<feature type="compositionally biased region" description="Low complexity" evidence="1">
    <location>
        <begin position="37"/>
        <end position="54"/>
    </location>
</feature>
<feature type="compositionally biased region" description="Polar residues" evidence="1">
    <location>
        <begin position="136"/>
        <end position="147"/>
    </location>
</feature>
<feature type="compositionally biased region" description="Low complexity" evidence="1">
    <location>
        <begin position="277"/>
        <end position="289"/>
    </location>
</feature>
<feature type="compositionally biased region" description="Basic and acidic residues" evidence="1">
    <location>
        <begin position="1"/>
        <end position="11"/>
    </location>
</feature>
<dbReference type="PANTHER" id="PTHR33312:SF19">
    <property type="entry name" value="BRI1 KINASE INHIBITOR 1"/>
    <property type="match status" value="1"/>
</dbReference>
<evidence type="ECO:0000256" key="1">
    <source>
        <dbReference type="SAM" id="MobiDB-lite"/>
    </source>
</evidence>
<feature type="compositionally biased region" description="Low complexity" evidence="1">
    <location>
        <begin position="116"/>
        <end position="129"/>
    </location>
</feature>
<proteinExistence type="predicted"/>
<dbReference type="GO" id="GO:0019210">
    <property type="term" value="F:kinase inhibitor activity"/>
    <property type="evidence" value="ECO:0007669"/>
    <property type="project" value="InterPro"/>
</dbReference>
<keyword evidence="3" id="KW-1185">Reference proteome</keyword>
<dbReference type="AlphaFoldDB" id="A0A9P0YGU6"/>
<evidence type="ECO:0008006" key="4">
    <source>
        <dbReference type="Google" id="ProtNLM"/>
    </source>
</evidence>
<protein>
    <recommendedName>
        <fullName evidence="4">BRI1 kinase inhibitor 1</fullName>
    </recommendedName>
</protein>
<name>A0A9P0YGU6_CUSEU</name>
<dbReference type="InterPro" id="IPR039620">
    <property type="entry name" value="BKI1/MAKR1/3/4"/>
</dbReference>
<gene>
    <name evidence="2" type="ORF">CEURO_LOCUS592</name>
</gene>
<dbReference type="OrthoDB" id="1709800at2759"/>
<dbReference type="GO" id="GO:0005886">
    <property type="term" value="C:plasma membrane"/>
    <property type="evidence" value="ECO:0007669"/>
    <property type="project" value="InterPro"/>
</dbReference>